<accession>A0A4Y9Z8J2</accession>
<dbReference type="InterPro" id="IPR029058">
    <property type="entry name" value="AB_hydrolase_fold"/>
</dbReference>
<name>A0A4Y9Z8J2_9AGAM</name>
<sequence length="567" mass="61300">MTRLRLLGVLLATCLQVHADCSRASPGFACVDLGYATYQSNVHLDDGTTSFLGVRYAAPPTGQLRFSAPQALANVSGVQNATAQPPQCWQTLTPAAPGMNFTSPFRSRDVDPGFTPTVNDEDCLFLNVHVPQNVTSKSLLPVVFYVHGGGYAEANASWLPMQDLVKETKGGVVAVNIQYRLSAFGFLSGQKVKDGGALNAGLLDQNFALQWIQQHISKFGGDPTKVSIMGESAGGGSALQHIVAHGGNTKPPLFRAAVANSPYLPFQYNYNDSIPEAVYSDIVAKLNCTNSTDTLACIRQANASDLAAADAAVCRANFLELWTFTPVVDGEFIIERPTVTLKRGRVNGVRVLVYSPKFCPFHDTSHLQEALIVSTNGHEGDLFTPPAAIAAGNFTLTSYITQLLPRLDEQHIEKAVQLYSTGEFNGVAAQASAVIGDVTLVCSAYAMLAAFGERAWKAEFAIPPSIHGEDLSYEFLHFSTPPTFNITDFATAFQQGFMNTVRALDPNHKFEPTITPEWPSWKDGHAEMLFNQTAGADSKPDVRVIKTDPAQLNRCEFWSSVSAIIAQ</sequence>
<dbReference type="InterPro" id="IPR019826">
    <property type="entry name" value="Carboxylesterase_B_AS"/>
</dbReference>
<dbReference type="InterPro" id="IPR002018">
    <property type="entry name" value="CarbesteraseB"/>
</dbReference>
<evidence type="ECO:0000256" key="2">
    <source>
        <dbReference type="ARBA" id="ARBA00022801"/>
    </source>
</evidence>
<evidence type="ECO:0000313" key="6">
    <source>
        <dbReference type="Proteomes" id="UP000298327"/>
    </source>
</evidence>
<dbReference type="OrthoDB" id="408631at2759"/>
<evidence type="ECO:0000313" key="5">
    <source>
        <dbReference type="EMBL" id="TFY71095.1"/>
    </source>
</evidence>
<dbReference type="EMBL" id="SEOQ01000067">
    <property type="protein sequence ID" value="TFY71095.1"/>
    <property type="molecule type" value="Genomic_DNA"/>
</dbReference>
<comment type="caution">
    <text evidence="5">The sequence shown here is derived from an EMBL/GenBank/DDBJ whole genome shotgun (WGS) entry which is preliminary data.</text>
</comment>
<dbReference type="PROSITE" id="PS00122">
    <property type="entry name" value="CARBOXYLESTERASE_B_1"/>
    <property type="match status" value="1"/>
</dbReference>
<feature type="domain" description="Carboxylesterase type B" evidence="4">
    <location>
        <begin position="45"/>
        <end position="522"/>
    </location>
</feature>
<dbReference type="Pfam" id="PF00135">
    <property type="entry name" value="COesterase"/>
    <property type="match status" value="1"/>
</dbReference>
<dbReference type="Proteomes" id="UP000298327">
    <property type="component" value="Unassembled WGS sequence"/>
</dbReference>
<dbReference type="InterPro" id="IPR050309">
    <property type="entry name" value="Type-B_Carboxylest/Lipase"/>
</dbReference>
<keyword evidence="3" id="KW-0732">Signal</keyword>
<keyword evidence="6" id="KW-1185">Reference proteome</keyword>
<dbReference type="Gene3D" id="3.40.50.1820">
    <property type="entry name" value="alpha/beta hydrolase"/>
    <property type="match status" value="1"/>
</dbReference>
<dbReference type="SUPFAM" id="SSF53474">
    <property type="entry name" value="alpha/beta-Hydrolases"/>
    <property type="match status" value="1"/>
</dbReference>
<organism evidence="5 6">
    <name type="scientific">Dentipellis fragilis</name>
    <dbReference type="NCBI Taxonomy" id="205917"/>
    <lineage>
        <taxon>Eukaryota</taxon>
        <taxon>Fungi</taxon>
        <taxon>Dikarya</taxon>
        <taxon>Basidiomycota</taxon>
        <taxon>Agaricomycotina</taxon>
        <taxon>Agaricomycetes</taxon>
        <taxon>Russulales</taxon>
        <taxon>Hericiaceae</taxon>
        <taxon>Dentipellis</taxon>
    </lineage>
</organism>
<feature type="chain" id="PRO_5021480852" description="Carboxylic ester hydrolase" evidence="3">
    <location>
        <begin position="20"/>
        <end position="567"/>
    </location>
</feature>
<comment type="similarity">
    <text evidence="1 3">Belongs to the type-B carboxylesterase/lipase family.</text>
</comment>
<dbReference type="EC" id="3.1.1.-" evidence="3"/>
<evidence type="ECO:0000256" key="1">
    <source>
        <dbReference type="ARBA" id="ARBA00005964"/>
    </source>
</evidence>
<dbReference type="PANTHER" id="PTHR11559">
    <property type="entry name" value="CARBOXYLESTERASE"/>
    <property type="match status" value="1"/>
</dbReference>
<dbReference type="AlphaFoldDB" id="A0A4Y9Z8J2"/>
<proteinExistence type="inferred from homology"/>
<dbReference type="GO" id="GO:0016787">
    <property type="term" value="F:hydrolase activity"/>
    <property type="evidence" value="ECO:0007669"/>
    <property type="project" value="UniProtKB-KW"/>
</dbReference>
<protein>
    <recommendedName>
        <fullName evidence="3">Carboxylic ester hydrolase</fullName>
        <ecNumber evidence="3">3.1.1.-</ecNumber>
    </recommendedName>
</protein>
<keyword evidence="2 3" id="KW-0378">Hydrolase</keyword>
<gene>
    <name evidence="5" type="ORF">EVG20_g1906</name>
</gene>
<feature type="signal peptide" evidence="3">
    <location>
        <begin position="1"/>
        <end position="19"/>
    </location>
</feature>
<dbReference type="STRING" id="205917.A0A4Y9Z8J2"/>
<evidence type="ECO:0000259" key="4">
    <source>
        <dbReference type="Pfam" id="PF00135"/>
    </source>
</evidence>
<evidence type="ECO:0000256" key="3">
    <source>
        <dbReference type="RuleBase" id="RU361235"/>
    </source>
</evidence>
<reference evidence="5 6" key="1">
    <citation type="submission" date="2019-02" db="EMBL/GenBank/DDBJ databases">
        <title>Genome sequencing of the rare red list fungi Dentipellis fragilis.</title>
        <authorList>
            <person name="Buettner E."/>
            <person name="Kellner H."/>
        </authorList>
    </citation>
    <scope>NUCLEOTIDE SEQUENCE [LARGE SCALE GENOMIC DNA]</scope>
    <source>
        <strain evidence="5 6">DSM 105465</strain>
    </source>
</reference>